<evidence type="ECO:0000313" key="3">
    <source>
        <dbReference type="Proteomes" id="UP001208567"/>
    </source>
</evidence>
<sequence length="185" mass="21132">MKRRKSTLNIDSLFTKFIFLAITIIAAPIHELGHLIGWRLDGIPAKLHFNYTDAPSNSTSLLGFLGGPLISLILALAGYILVYAFKKKRTIFIGVYFTITMCLTRLIPYLYSIILGAKDMLPINDEGVLAKILNMPIWQTYSIFTILFVSILLLLKYIHKDIFNKCFKYAFVFYLIVAIFQIKII</sequence>
<keyword evidence="1" id="KW-0812">Transmembrane</keyword>
<gene>
    <name evidence="2" type="ORF">bsdE14_40350</name>
</gene>
<dbReference type="RefSeq" id="WP_264851934.1">
    <property type="nucleotide sequence ID" value="NZ_BRXR01000001.1"/>
</dbReference>
<dbReference type="EMBL" id="BRXR01000001">
    <property type="protein sequence ID" value="GLC32625.1"/>
    <property type="molecule type" value="Genomic_DNA"/>
</dbReference>
<evidence type="ECO:0000256" key="1">
    <source>
        <dbReference type="SAM" id="Phobius"/>
    </source>
</evidence>
<feature type="transmembrane region" description="Helical" evidence="1">
    <location>
        <begin position="61"/>
        <end position="84"/>
    </location>
</feature>
<feature type="transmembrane region" description="Helical" evidence="1">
    <location>
        <begin position="91"/>
        <end position="117"/>
    </location>
</feature>
<proteinExistence type="predicted"/>
<feature type="transmembrane region" description="Helical" evidence="1">
    <location>
        <begin position="137"/>
        <end position="155"/>
    </location>
</feature>
<keyword evidence="3" id="KW-1185">Reference proteome</keyword>
<feature type="transmembrane region" description="Helical" evidence="1">
    <location>
        <begin position="12"/>
        <end position="30"/>
    </location>
</feature>
<feature type="transmembrane region" description="Helical" evidence="1">
    <location>
        <begin position="167"/>
        <end position="184"/>
    </location>
</feature>
<organism evidence="2 3">
    <name type="scientific">Clostridium omnivorum</name>
    <dbReference type="NCBI Taxonomy" id="1604902"/>
    <lineage>
        <taxon>Bacteria</taxon>
        <taxon>Bacillati</taxon>
        <taxon>Bacillota</taxon>
        <taxon>Clostridia</taxon>
        <taxon>Eubacteriales</taxon>
        <taxon>Clostridiaceae</taxon>
        <taxon>Clostridium</taxon>
    </lineage>
</organism>
<name>A0ABQ5NBI4_9CLOT</name>
<accession>A0ABQ5NBI4</accession>
<keyword evidence="1" id="KW-0472">Membrane</keyword>
<evidence type="ECO:0000313" key="2">
    <source>
        <dbReference type="EMBL" id="GLC32625.1"/>
    </source>
</evidence>
<dbReference type="Proteomes" id="UP001208567">
    <property type="component" value="Unassembled WGS sequence"/>
</dbReference>
<protein>
    <submittedName>
        <fullName evidence="2">Uncharacterized protein</fullName>
    </submittedName>
</protein>
<reference evidence="2 3" key="1">
    <citation type="journal article" date="2024" name="Int. J. Syst. Evol. Microbiol.">
        <title>Clostridium omnivorum sp. nov., isolated from anoxic soil under the treatment of reductive soil disinfestation.</title>
        <authorList>
            <person name="Ueki A."/>
            <person name="Tonouchi A."/>
            <person name="Kaku N."/>
            <person name="Honma S."/>
            <person name="Ueki K."/>
        </authorList>
    </citation>
    <scope>NUCLEOTIDE SEQUENCE [LARGE SCALE GENOMIC DNA]</scope>
    <source>
        <strain evidence="2 3">E14</strain>
    </source>
</reference>
<keyword evidence="1" id="KW-1133">Transmembrane helix</keyword>
<comment type="caution">
    <text evidence="2">The sequence shown here is derived from an EMBL/GenBank/DDBJ whole genome shotgun (WGS) entry which is preliminary data.</text>
</comment>